<keyword evidence="4 12" id="KW-1003">Cell membrane</keyword>
<keyword evidence="15" id="KW-0969">Cilium</keyword>
<feature type="chain" id="PRO_5033753797" description="Flagellar biosynthetic protein FliP" evidence="14">
    <location>
        <begin position="35"/>
        <end position="284"/>
    </location>
</feature>
<feature type="transmembrane region" description="Helical" evidence="12">
    <location>
        <begin position="128"/>
        <end position="148"/>
    </location>
</feature>
<evidence type="ECO:0000256" key="4">
    <source>
        <dbReference type="ARBA" id="ARBA00022475"/>
    </source>
</evidence>
<comment type="caution">
    <text evidence="15">The sequence shown here is derived from an EMBL/GenBank/DDBJ whole genome shotgun (WGS) entry which is preliminary data.</text>
</comment>
<dbReference type="NCBIfam" id="NF009438">
    <property type="entry name" value="PRK12797.1"/>
    <property type="match status" value="1"/>
</dbReference>
<comment type="function">
    <text evidence="12">Plays a role in the flagellum-specific transport system.</text>
</comment>
<keyword evidence="15" id="KW-0282">Flagellum</keyword>
<dbReference type="InterPro" id="IPR005837">
    <property type="entry name" value="FliP"/>
</dbReference>
<feature type="signal peptide" evidence="14">
    <location>
        <begin position="1"/>
        <end position="34"/>
    </location>
</feature>
<dbReference type="EMBL" id="NOKA02000003">
    <property type="protein sequence ID" value="RDY32481.1"/>
    <property type="molecule type" value="Genomic_DNA"/>
</dbReference>
<keyword evidence="14" id="KW-0732">Signal</keyword>
<protein>
    <recommendedName>
        <fullName evidence="2 12">Flagellar biosynthetic protein FliP</fullName>
    </recommendedName>
</protein>
<evidence type="ECO:0000256" key="14">
    <source>
        <dbReference type="SAM" id="SignalP"/>
    </source>
</evidence>
<reference evidence="16" key="3">
    <citation type="submission" date="2018-07" db="EMBL/GenBank/DDBJ databases">
        <authorList>
            <person name="Quirk P.G."/>
            <person name="Krulwich T.A."/>
        </authorList>
    </citation>
    <scope>NUCLEOTIDE SEQUENCE</scope>
    <source>
        <strain evidence="16">CCRI-19302</strain>
    </source>
</reference>
<dbReference type="GO" id="GO:0009425">
    <property type="term" value="C:bacterial-type flagellum basal body"/>
    <property type="evidence" value="ECO:0007669"/>
    <property type="project" value="UniProtKB-SubCell"/>
</dbReference>
<feature type="transmembrane region" description="Helical" evidence="12">
    <location>
        <begin position="222"/>
        <end position="240"/>
    </location>
</feature>
<keyword evidence="3 12" id="KW-0813">Transport</keyword>
<dbReference type="Proteomes" id="UP000216411">
    <property type="component" value="Unassembled WGS sequence"/>
</dbReference>
<evidence type="ECO:0000256" key="5">
    <source>
        <dbReference type="ARBA" id="ARBA00022692"/>
    </source>
</evidence>
<dbReference type="InterPro" id="IPR005838">
    <property type="entry name" value="T3SS_IM_P"/>
</dbReference>
<dbReference type="RefSeq" id="WP_094379667.1">
    <property type="nucleotide sequence ID" value="NZ_NOKA02000003.1"/>
</dbReference>
<keyword evidence="17" id="KW-1185">Reference proteome</keyword>
<evidence type="ECO:0000256" key="12">
    <source>
        <dbReference type="RuleBase" id="RU362069"/>
    </source>
</evidence>
<evidence type="ECO:0000256" key="13">
    <source>
        <dbReference type="SAM" id="MobiDB-lite"/>
    </source>
</evidence>
<evidence type="ECO:0000256" key="6">
    <source>
        <dbReference type="ARBA" id="ARBA00022795"/>
    </source>
</evidence>
<evidence type="ECO:0000256" key="8">
    <source>
        <dbReference type="ARBA" id="ARBA00022989"/>
    </source>
</evidence>
<keyword evidence="6 12" id="KW-1005">Bacterial flagellum biogenesis</keyword>
<dbReference type="AlphaFoldDB" id="A0A255I2C0"/>
<evidence type="ECO:0000313" key="16">
    <source>
        <dbReference type="EMBL" id="RDY32481.1"/>
    </source>
</evidence>
<dbReference type="GO" id="GO:0005886">
    <property type="term" value="C:plasma membrane"/>
    <property type="evidence" value="ECO:0007669"/>
    <property type="project" value="UniProtKB-SubCell"/>
</dbReference>
<dbReference type="Proteomes" id="UP000247523">
    <property type="component" value="Unassembled WGS sequence"/>
</dbReference>
<gene>
    <name evidence="12 16" type="primary">fliP</name>
    <name evidence="15" type="ORF">C8E03_102287</name>
    <name evidence="16" type="ORF">CG710_003360</name>
</gene>
<dbReference type="PANTHER" id="PTHR30587:SF0">
    <property type="entry name" value="FLAGELLAR BIOSYNTHETIC PROTEIN FLIP"/>
    <property type="match status" value="1"/>
</dbReference>
<reference evidence="15 18" key="2">
    <citation type="submission" date="2018-05" db="EMBL/GenBank/DDBJ databases">
        <title>Genomic Encyclopedia of Type Strains, Phase IV (KMG-IV): sequencing the most valuable type-strain genomes for metagenomic binning, comparative biology and taxonomic classification.</title>
        <authorList>
            <person name="Goeker M."/>
        </authorList>
    </citation>
    <scope>NUCLEOTIDE SEQUENCE [LARGE SCALE GENOMIC DNA]</scope>
    <source>
        <strain evidence="15 18">DSM 28816</strain>
    </source>
</reference>
<evidence type="ECO:0000313" key="15">
    <source>
        <dbReference type="EMBL" id="PXV93519.1"/>
    </source>
</evidence>
<name>A0A255I2C0_9FIRM</name>
<proteinExistence type="inferred from homology"/>
<dbReference type="GO" id="GO:0044781">
    <property type="term" value="P:bacterial-type flagellum organization"/>
    <property type="evidence" value="ECO:0007669"/>
    <property type="project" value="UniProtKB-UniRule"/>
</dbReference>
<keyword evidence="5 12" id="KW-0812">Transmembrane</keyword>
<feature type="transmembrane region" description="Helical" evidence="12">
    <location>
        <begin position="84"/>
        <end position="108"/>
    </location>
</feature>
<comment type="subcellular location">
    <subcellularLocation>
        <location evidence="12">Cell membrane</location>
        <topology evidence="12">Multi-pass membrane protein</topology>
    </subcellularLocation>
    <subcellularLocation>
        <location evidence="12">Bacterial flagellum basal body</location>
    </subcellularLocation>
</comment>
<keyword evidence="7 12" id="KW-0653">Protein transport</keyword>
<evidence type="ECO:0000256" key="7">
    <source>
        <dbReference type="ARBA" id="ARBA00022927"/>
    </source>
</evidence>
<keyword evidence="11 12" id="KW-1006">Bacterial flagellum protein export</keyword>
<evidence type="ECO:0000256" key="9">
    <source>
        <dbReference type="ARBA" id="ARBA00023136"/>
    </source>
</evidence>
<evidence type="ECO:0000313" key="17">
    <source>
        <dbReference type="Proteomes" id="UP000216411"/>
    </source>
</evidence>
<sequence length="284" mass="31187">MTLRRILNINRYKLLGLFLGMFIGVALFSNTAYATSSTTTTDDGSSSSTASSNVDTLSPSNTVGGLNITYNNNGEGGLSANIKILLFLTIISLAPSILIMMTSFTRIIIVLHFTRAALNTQTAPPNQVLVGLSLFLTLFIMGPIFTQINDTAIKPLDAGEITQEQALETGLKPIREFMFEQTQTKDIQLFLDIAQKTDIENQDDVPTTVLIPSFIISELRSAFIMGFLIYIPFIIIDMVVASTLMSMGMMMLPPTTISMPFKILLFVLADGWNLIIGNLVKTFY</sequence>
<evidence type="ECO:0000313" key="18">
    <source>
        <dbReference type="Proteomes" id="UP000247523"/>
    </source>
</evidence>
<reference evidence="16 17" key="1">
    <citation type="journal article" date="2017" name="Genome Announc.">
        <title>Draft Genome Sequence of a Sporulating and Motile Strain of Lachnotalea glycerini Isolated from Water in Quebec City, Canada.</title>
        <authorList>
            <person name="Maheux A.F."/>
            <person name="Boudreau D.K."/>
            <person name="Berube E."/>
            <person name="Boissinot M."/>
            <person name="Raymond F."/>
            <person name="Brodeur S."/>
            <person name="Corbeil J."/>
            <person name="Isabel S."/>
            <person name="Omar R.F."/>
            <person name="Bergeron M.G."/>
        </authorList>
    </citation>
    <scope>NUCLEOTIDE SEQUENCE [LARGE SCALE GENOMIC DNA]</scope>
    <source>
        <strain evidence="16 17">CCRI-19302</strain>
    </source>
</reference>
<evidence type="ECO:0000256" key="1">
    <source>
        <dbReference type="ARBA" id="ARBA00006257"/>
    </source>
</evidence>
<organism evidence="15 18">
    <name type="scientific">Lachnotalea glycerini</name>
    <dbReference type="NCBI Taxonomy" id="1763509"/>
    <lineage>
        <taxon>Bacteria</taxon>
        <taxon>Bacillati</taxon>
        <taxon>Bacillota</taxon>
        <taxon>Clostridia</taxon>
        <taxon>Lachnospirales</taxon>
        <taxon>Lachnospiraceae</taxon>
        <taxon>Lachnotalea</taxon>
    </lineage>
</organism>
<keyword evidence="8 12" id="KW-1133">Transmembrane helix</keyword>
<keyword evidence="9 12" id="KW-0472">Membrane</keyword>
<dbReference type="PROSITE" id="PS01061">
    <property type="entry name" value="FLIP_2"/>
    <property type="match status" value="1"/>
</dbReference>
<feature type="region of interest" description="Disordered" evidence="13">
    <location>
        <begin position="37"/>
        <end position="56"/>
    </location>
</feature>
<feature type="transmembrane region" description="Helical" evidence="12">
    <location>
        <begin position="261"/>
        <end position="280"/>
    </location>
</feature>
<dbReference type="PANTHER" id="PTHR30587">
    <property type="entry name" value="FLAGELLAR BIOSYNTHETIC PROTEIN FLIP"/>
    <property type="match status" value="1"/>
</dbReference>
<dbReference type="PRINTS" id="PR00951">
    <property type="entry name" value="FLGBIOSNFLIP"/>
</dbReference>
<evidence type="ECO:0000256" key="2">
    <source>
        <dbReference type="ARBA" id="ARBA00021714"/>
    </source>
</evidence>
<accession>A0A255I2C0</accession>
<evidence type="ECO:0000256" key="3">
    <source>
        <dbReference type="ARBA" id="ARBA00022448"/>
    </source>
</evidence>
<dbReference type="Pfam" id="PF00813">
    <property type="entry name" value="FliP"/>
    <property type="match status" value="1"/>
</dbReference>
<keyword evidence="10" id="KW-0975">Bacterial flagellum</keyword>
<evidence type="ECO:0000256" key="11">
    <source>
        <dbReference type="ARBA" id="ARBA00023225"/>
    </source>
</evidence>
<dbReference type="PRINTS" id="PR01302">
    <property type="entry name" value="TYPE3IMPPROT"/>
</dbReference>
<dbReference type="NCBIfam" id="TIGR01103">
    <property type="entry name" value="fliP"/>
    <property type="match status" value="1"/>
</dbReference>
<evidence type="ECO:0000256" key="10">
    <source>
        <dbReference type="ARBA" id="ARBA00023143"/>
    </source>
</evidence>
<comment type="similarity">
    <text evidence="1 12">Belongs to the FliP/MopC/SpaP family.</text>
</comment>
<dbReference type="OrthoDB" id="9805111at2"/>
<dbReference type="GO" id="GO:0009306">
    <property type="term" value="P:protein secretion"/>
    <property type="evidence" value="ECO:0007669"/>
    <property type="project" value="UniProtKB-UniRule"/>
</dbReference>
<keyword evidence="15" id="KW-0966">Cell projection</keyword>
<dbReference type="EMBL" id="QICS01000002">
    <property type="protein sequence ID" value="PXV93519.1"/>
    <property type="molecule type" value="Genomic_DNA"/>
</dbReference>